<dbReference type="Pfam" id="PF13359">
    <property type="entry name" value="DDE_Tnp_4"/>
    <property type="match status" value="1"/>
</dbReference>
<dbReference type="AlphaFoldDB" id="A0A401FRS4"/>
<evidence type="ECO:0000256" key="3">
    <source>
        <dbReference type="SAM" id="MobiDB-lite"/>
    </source>
</evidence>
<keyword evidence="7" id="KW-1185">Reference proteome</keyword>
<feature type="compositionally biased region" description="Basic residues" evidence="3">
    <location>
        <begin position="128"/>
        <end position="145"/>
    </location>
</feature>
<evidence type="ECO:0000256" key="1">
    <source>
        <dbReference type="ARBA" id="ARBA00001968"/>
    </source>
</evidence>
<dbReference type="EMBL" id="BEXT01000001">
    <property type="protein sequence ID" value="GBC59650.1"/>
    <property type="molecule type" value="Genomic_DNA"/>
</dbReference>
<evidence type="ECO:0000256" key="2">
    <source>
        <dbReference type="ARBA" id="ARBA00022723"/>
    </source>
</evidence>
<dbReference type="Pfam" id="PF13613">
    <property type="entry name" value="HTH_Tnp_4"/>
    <property type="match status" value="1"/>
</dbReference>
<proteinExistence type="predicted"/>
<dbReference type="GO" id="GO:0046872">
    <property type="term" value="F:metal ion binding"/>
    <property type="evidence" value="ECO:0007669"/>
    <property type="project" value="UniProtKB-KW"/>
</dbReference>
<feature type="domain" description="Transposase Helix-turn-helix" evidence="5">
    <location>
        <begin position="52"/>
        <end position="95"/>
    </location>
</feature>
<protein>
    <submittedName>
        <fullName evidence="6">IS5 family transposase</fullName>
    </submittedName>
</protein>
<keyword evidence="2" id="KW-0479">Metal-binding</keyword>
<dbReference type="Proteomes" id="UP000288096">
    <property type="component" value="Unassembled WGS sequence"/>
</dbReference>
<reference evidence="7" key="2">
    <citation type="submission" date="2019-01" db="EMBL/GenBank/DDBJ databases">
        <title>Genome sequence of Desulfonema ishimotonii strain Tokyo 01.</title>
        <authorList>
            <person name="Fukui M."/>
        </authorList>
    </citation>
    <scope>NUCLEOTIDE SEQUENCE [LARGE SCALE GENOMIC DNA]</scope>
    <source>
        <strain evidence="7">Tokyo 01</strain>
    </source>
</reference>
<dbReference type="InterPro" id="IPR027805">
    <property type="entry name" value="Transposase_HTH_dom"/>
</dbReference>
<name>A0A401FRS4_9BACT</name>
<feature type="domain" description="DDE Tnp4" evidence="4">
    <location>
        <begin position="120"/>
        <end position="271"/>
    </location>
</feature>
<comment type="cofactor">
    <cofactor evidence="1">
        <name>a divalent metal cation</name>
        <dbReference type="ChEBI" id="CHEBI:60240"/>
    </cofactor>
</comment>
<feature type="region of interest" description="Disordered" evidence="3">
    <location>
        <begin position="120"/>
        <end position="147"/>
    </location>
</feature>
<organism evidence="6 7">
    <name type="scientific">Desulfonema ishimotonii</name>
    <dbReference type="NCBI Taxonomy" id="45657"/>
    <lineage>
        <taxon>Bacteria</taxon>
        <taxon>Pseudomonadati</taxon>
        <taxon>Thermodesulfobacteriota</taxon>
        <taxon>Desulfobacteria</taxon>
        <taxon>Desulfobacterales</taxon>
        <taxon>Desulfococcaceae</taxon>
        <taxon>Desulfonema</taxon>
    </lineage>
</organism>
<gene>
    <name evidence="6" type="ORF">DENIS_0589</name>
</gene>
<sequence length="283" mass="33078">MLTYEKLSRKPGTFRRLTGVSVGVFSEIAGKNGPLWEKRRNNYEKGGRNHALPGVENHLPAMLIYYRCYVTYEFMGFFFDCDETTAMRAVKRIEKMAIRVIRIEKKRGISASDTEYLIPDATEQPVQRPKRKQRKSYSGKKKGHTQKTQYITDPAGRIRAVSRTYPGKTHDFTIYKKQKKRDRFCGVPKKADNGYQGIRKYDKNAEIPYKKPRGGELTAEQKDFNRRLSKKRIRVGNTIREIKIFKIMSDTYRNRRKNHNLRANIIAGMVNMKITERELRKAA</sequence>
<accession>A0A401FRS4</accession>
<evidence type="ECO:0000259" key="5">
    <source>
        <dbReference type="Pfam" id="PF13613"/>
    </source>
</evidence>
<dbReference type="OrthoDB" id="5625347at2"/>
<comment type="caution">
    <text evidence="6">The sequence shown here is derived from an EMBL/GenBank/DDBJ whole genome shotgun (WGS) entry which is preliminary data.</text>
</comment>
<evidence type="ECO:0000313" key="7">
    <source>
        <dbReference type="Proteomes" id="UP000288096"/>
    </source>
</evidence>
<evidence type="ECO:0000259" key="4">
    <source>
        <dbReference type="Pfam" id="PF13359"/>
    </source>
</evidence>
<dbReference type="RefSeq" id="WP_124327147.1">
    <property type="nucleotide sequence ID" value="NZ_BEXT01000001.1"/>
</dbReference>
<evidence type="ECO:0000313" key="6">
    <source>
        <dbReference type="EMBL" id="GBC59650.1"/>
    </source>
</evidence>
<reference evidence="7" key="1">
    <citation type="submission" date="2017-11" db="EMBL/GenBank/DDBJ databases">
        <authorList>
            <person name="Watanabe M."/>
            <person name="Kojima H."/>
        </authorList>
    </citation>
    <scope>NUCLEOTIDE SEQUENCE [LARGE SCALE GENOMIC DNA]</scope>
    <source>
        <strain evidence="7">Tokyo 01</strain>
    </source>
</reference>
<dbReference type="InterPro" id="IPR027806">
    <property type="entry name" value="HARBI1_dom"/>
</dbReference>